<protein>
    <submittedName>
        <fullName evidence="2">Uncharacterized protein</fullName>
    </submittedName>
</protein>
<dbReference type="AlphaFoldDB" id="A0A0S4IXD8"/>
<feature type="compositionally biased region" description="Polar residues" evidence="1">
    <location>
        <begin position="319"/>
        <end position="339"/>
    </location>
</feature>
<dbReference type="EMBL" id="CYKH01000584">
    <property type="protein sequence ID" value="CUG06352.1"/>
    <property type="molecule type" value="Genomic_DNA"/>
</dbReference>
<dbReference type="PANTHER" id="PTHR39666:SF1">
    <property type="entry name" value="NUCLEAR PORE COMPLEX NUP2_50_61 DOMAIN-CONTAINING PROTEIN"/>
    <property type="match status" value="1"/>
</dbReference>
<dbReference type="VEuPathDB" id="TriTrypDB:BSAL_72380"/>
<evidence type="ECO:0000313" key="2">
    <source>
        <dbReference type="EMBL" id="CUG06352.1"/>
    </source>
</evidence>
<proteinExistence type="predicted"/>
<keyword evidence="3" id="KW-1185">Reference proteome</keyword>
<feature type="region of interest" description="Disordered" evidence="1">
    <location>
        <begin position="312"/>
        <end position="339"/>
    </location>
</feature>
<organism evidence="2 3">
    <name type="scientific">Bodo saltans</name>
    <name type="common">Flagellated protozoan</name>
    <dbReference type="NCBI Taxonomy" id="75058"/>
    <lineage>
        <taxon>Eukaryota</taxon>
        <taxon>Discoba</taxon>
        <taxon>Euglenozoa</taxon>
        <taxon>Kinetoplastea</taxon>
        <taxon>Metakinetoplastina</taxon>
        <taxon>Eubodonida</taxon>
        <taxon>Bodonidae</taxon>
        <taxon>Bodo</taxon>
    </lineage>
</organism>
<dbReference type="PANTHER" id="PTHR39666">
    <property type="entry name" value="RANBP2-TYPE DOMAIN-CONTAINING PROTEIN"/>
    <property type="match status" value="1"/>
</dbReference>
<evidence type="ECO:0000313" key="3">
    <source>
        <dbReference type="Proteomes" id="UP000051952"/>
    </source>
</evidence>
<name>A0A0S4IXD8_BODSA</name>
<accession>A0A0S4IXD8</accession>
<dbReference type="Proteomes" id="UP000051952">
    <property type="component" value="Unassembled WGS sequence"/>
</dbReference>
<sequence>MDFTERVRRFYEKYAPDKVGNVEKILVAYKGKEEILIAELVKKYGPEPAVANEAFRLRLAKFYEFYAPDKVASIDRIIQHYIGREETAFEDLAKKYGPEPQQNVASKHEQRLKEFYAFYAPEKLDNVKLLLEKFKGSEESMMQELVAKYGPEPARAAFAKRLQGFFEKYLPDKLGQIDSFVEKYAHREDELMKSLTTKFGPEPARVRETSGEDTFLVRVQRLLQMHAPSRVPNASAMLTAYKGKEEELIAALEKKFEADVKSEVSMAKDSDLEGRVRRIVETYAPDKLGQCGQLLAKYSGREEELVRALVSKYGPEPSPTNSTNQSQDTATNQSQDAATKQSQDFFTSCEEMLRFSVGQRGLDKACHHFVLGNETAAVKERIMILVTCVEKIDSIHNATDDLSILNAITPNHTWTHVPNFLLQLSLQNQSILQVTAARAFELRDIVVHAEEWMLQLFEEYLVQSTNIENWRRQDCDRVLQLAHERRHHRYQVVNRALDMIGSIEASTRIDLWKLQDVEAHGLTMWFRERRREIATSFDSTHFQDVELRFKRWRALLDGRTI</sequence>
<gene>
    <name evidence="2" type="ORF">BSAL_72380</name>
</gene>
<reference evidence="3" key="1">
    <citation type="submission" date="2015-09" db="EMBL/GenBank/DDBJ databases">
        <authorList>
            <consortium name="Pathogen Informatics"/>
        </authorList>
    </citation>
    <scope>NUCLEOTIDE SEQUENCE [LARGE SCALE GENOMIC DNA]</scope>
    <source>
        <strain evidence="3">Lake Konstanz</strain>
    </source>
</reference>
<evidence type="ECO:0000256" key="1">
    <source>
        <dbReference type="SAM" id="MobiDB-lite"/>
    </source>
</evidence>
<dbReference type="OrthoDB" id="277199at2759"/>